<dbReference type="RefSeq" id="WP_008660485.1">
    <property type="nucleotide sequence ID" value="NZ_CABKOU010000002.1"/>
</dbReference>
<evidence type="ECO:0000313" key="4">
    <source>
        <dbReference type="EMBL" id="KAA4996838.1"/>
    </source>
</evidence>
<dbReference type="InterPro" id="IPR001173">
    <property type="entry name" value="Glyco_trans_2-like"/>
</dbReference>
<dbReference type="PANTHER" id="PTHR22916">
    <property type="entry name" value="GLYCOSYLTRANSFERASE"/>
    <property type="match status" value="1"/>
</dbReference>
<dbReference type="InterPro" id="IPR029044">
    <property type="entry name" value="Nucleotide-diphossugar_trans"/>
</dbReference>
<dbReference type="EMBL" id="VWCJ01000007">
    <property type="protein sequence ID" value="KAA4996838.1"/>
    <property type="molecule type" value="Genomic_DNA"/>
</dbReference>
<dbReference type="Proteomes" id="UP001060330">
    <property type="component" value="Chromosome"/>
</dbReference>
<keyword evidence="2 4" id="KW-0808">Transferase</keyword>
<dbReference type="AlphaFoldDB" id="A0A5C6HH70"/>
<accession>A0A5C6HH70</accession>
<protein>
    <submittedName>
        <fullName evidence="4 5">Glycosyltransferase</fullName>
    </submittedName>
</protein>
<dbReference type="Proteomes" id="UP000460666">
    <property type="component" value="Unassembled WGS sequence"/>
</dbReference>
<dbReference type="Gene3D" id="3.90.550.10">
    <property type="entry name" value="Spore Coat Polysaccharide Biosynthesis Protein SpsA, Chain A"/>
    <property type="match status" value="1"/>
</dbReference>
<evidence type="ECO:0000256" key="1">
    <source>
        <dbReference type="ARBA" id="ARBA00022676"/>
    </source>
</evidence>
<dbReference type="SUPFAM" id="SSF53448">
    <property type="entry name" value="Nucleotide-diphospho-sugar transferases"/>
    <property type="match status" value="1"/>
</dbReference>
<dbReference type="GO" id="GO:0016758">
    <property type="term" value="F:hexosyltransferase activity"/>
    <property type="evidence" value="ECO:0007669"/>
    <property type="project" value="UniProtKB-ARBA"/>
</dbReference>
<evidence type="ECO:0000313" key="5">
    <source>
        <dbReference type="EMBL" id="UVR55490.1"/>
    </source>
</evidence>
<dbReference type="PANTHER" id="PTHR22916:SF51">
    <property type="entry name" value="GLYCOSYLTRANSFERASE EPSH-RELATED"/>
    <property type="match status" value="1"/>
</dbReference>
<dbReference type="EMBL" id="CP103216">
    <property type="protein sequence ID" value="UVR55490.1"/>
    <property type="molecule type" value="Genomic_DNA"/>
</dbReference>
<evidence type="ECO:0000259" key="3">
    <source>
        <dbReference type="Pfam" id="PF00535"/>
    </source>
</evidence>
<name>A0A5C6HH70_BACFG</name>
<feature type="domain" description="Glycosyltransferase 2-like" evidence="3">
    <location>
        <begin position="5"/>
        <end position="137"/>
    </location>
</feature>
<reference evidence="4 6" key="1">
    <citation type="journal article" date="2019" name="Nat. Med.">
        <title>A library of human gut bacterial isolates paired with longitudinal multiomics data enables mechanistic microbiome research.</title>
        <authorList>
            <person name="Poyet M."/>
            <person name="Groussin M."/>
            <person name="Gibbons S.M."/>
            <person name="Avila-Pacheco J."/>
            <person name="Jiang X."/>
            <person name="Kearney S.M."/>
            <person name="Perrotta A.R."/>
            <person name="Berdy B."/>
            <person name="Zhao S."/>
            <person name="Lieberman T.D."/>
            <person name="Swanson P.K."/>
            <person name="Smith M."/>
            <person name="Roesemann S."/>
            <person name="Alexander J.E."/>
            <person name="Rich S.A."/>
            <person name="Livny J."/>
            <person name="Vlamakis H."/>
            <person name="Clish C."/>
            <person name="Bullock K."/>
            <person name="Deik A."/>
            <person name="Scott J."/>
            <person name="Pierce K.A."/>
            <person name="Xavier R.J."/>
            <person name="Alm E.J."/>
        </authorList>
    </citation>
    <scope>NUCLEOTIDE SEQUENCE [LARGE SCALE GENOMIC DNA]</scope>
    <source>
        <strain evidence="4 6">BIOML-A46</strain>
    </source>
</reference>
<evidence type="ECO:0000256" key="2">
    <source>
        <dbReference type="ARBA" id="ARBA00022679"/>
    </source>
</evidence>
<organism evidence="4 6">
    <name type="scientific">Bacteroides fragilis</name>
    <dbReference type="NCBI Taxonomy" id="817"/>
    <lineage>
        <taxon>Bacteria</taxon>
        <taxon>Pseudomonadati</taxon>
        <taxon>Bacteroidota</taxon>
        <taxon>Bacteroidia</taxon>
        <taxon>Bacteroidales</taxon>
        <taxon>Bacteroidaceae</taxon>
        <taxon>Bacteroides</taxon>
    </lineage>
</organism>
<evidence type="ECO:0000313" key="6">
    <source>
        <dbReference type="Proteomes" id="UP000460666"/>
    </source>
</evidence>
<gene>
    <name evidence="4" type="ORF">F2Z89_12790</name>
    <name evidence="5" type="ORF">NXX45_17435</name>
</gene>
<sequence>MPKVSVIIPVYGVEKYIERCARSLFEQTLDDMEFIFIDDCTPDGSINILSNVLESYPLRIKQTQIVKMQMNSGQAEVRRLGTQLATGDYIIHCDSDDWVNADMYKKMWEKAVGEDLDIVVCDFYRSDGNNYQIFKGIYDGVYQNKTVYFSELLKGQVTTAVWNKLVSREIYFSNNIIYPTSNMWEDFVLNVQLTYYSRRIGYINLPLYFYFSNPLSICHSNIEQRISQVIDNSNLILRFLHLQGLDKIYKDELLYFKYYSRSELAVHVMEKKYRIMWKNIYPEINVKFCFSKAVSFKEKLKFMSIYSGIYPMIIRGIRILKSK</sequence>
<proteinExistence type="predicted"/>
<dbReference type="Pfam" id="PF00535">
    <property type="entry name" value="Glycos_transf_2"/>
    <property type="match status" value="1"/>
</dbReference>
<reference evidence="5" key="2">
    <citation type="submission" date="2022-08" db="EMBL/GenBank/DDBJ databases">
        <title>Genome Sequencing of Bacteroides fragilis Group Isolates with Nanopore Technology.</title>
        <authorList>
            <person name="Tisza M.J."/>
            <person name="Smith D."/>
            <person name="Dekker J.P."/>
        </authorList>
    </citation>
    <scope>NUCLEOTIDE SEQUENCE</scope>
    <source>
        <strain evidence="5">BFG-70</strain>
    </source>
</reference>
<dbReference type="CDD" id="cd00761">
    <property type="entry name" value="Glyco_tranf_GTA_type"/>
    <property type="match status" value="1"/>
</dbReference>
<keyword evidence="1" id="KW-0328">Glycosyltransferase</keyword>